<keyword evidence="4 7" id="KW-0227">DNA damage</keyword>
<dbReference type="Gene3D" id="3.40.600.10">
    <property type="entry name" value="DNA mismatch repair MutH/Restriction endonuclease, type II"/>
    <property type="match status" value="1"/>
</dbReference>
<dbReference type="SUPFAM" id="SSF52980">
    <property type="entry name" value="Restriction endonuclease-like"/>
    <property type="match status" value="1"/>
</dbReference>
<dbReference type="InterPro" id="IPR011335">
    <property type="entry name" value="Restrct_endonuc-II-like"/>
</dbReference>
<keyword evidence="3 7" id="KW-0255">Endonuclease</keyword>
<dbReference type="STRING" id="1526571.AT746_04095"/>
<dbReference type="HAMAP" id="MF_00759">
    <property type="entry name" value="MutH"/>
    <property type="match status" value="1"/>
</dbReference>
<gene>
    <name evidence="7" type="primary">mutH</name>
    <name evidence="9" type="ORF">AT746_04095</name>
</gene>
<evidence type="ECO:0000256" key="3">
    <source>
        <dbReference type="ARBA" id="ARBA00022759"/>
    </source>
</evidence>
<feature type="domain" description="DNA mismatch repair MutH/Type II restriction enzyme Sau3AI" evidence="8">
    <location>
        <begin position="56"/>
        <end position="154"/>
    </location>
</feature>
<evidence type="ECO:0000256" key="7">
    <source>
        <dbReference type="HAMAP-Rule" id="MF_00759"/>
    </source>
</evidence>
<comment type="subcellular location">
    <subcellularLocation>
        <location evidence="7">Cytoplasm</location>
    </subcellularLocation>
</comment>
<keyword evidence="10" id="KW-1185">Reference proteome</keyword>
<evidence type="ECO:0000256" key="6">
    <source>
        <dbReference type="ARBA" id="ARBA00023204"/>
    </source>
</evidence>
<keyword evidence="1 7" id="KW-0963">Cytoplasm</keyword>
<keyword evidence="6 7" id="KW-0234">DNA repair</keyword>
<dbReference type="OrthoDB" id="5634909at2"/>
<dbReference type="RefSeq" id="WP_062476800.1">
    <property type="nucleotide sequence ID" value="NZ_CP013650.1"/>
</dbReference>
<dbReference type="GO" id="GO:0016787">
    <property type="term" value="F:hydrolase activity"/>
    <property type="evidence" value="ECO:0007669"/>
    <property type="project" value="UniProtKB-KW"/>
</dbReference>
<dbReference type="GO" id="GO:0003677">
    <property type="term" value="F:DNA binding"/>
    <property type="evidence" value="ECO:0007669"/>
    <property type="project" value="InterPro"/>
</dbReference>
<accession>A0A0U2RJU2</accession>
<evidence type="ECO:0000313" key="10">
    <source>
        <dbReference type="Proteomes" id="UP000068447"/>
    </source>
</evidence>
<reference evidence="9 10" key="1">
    <citation type="submission" date="2015-12" db="EMBL/GenBank/DDBJ databases">
        <title>Complete genome of Lacimicrobium alkaliphilum KCTC 32984.</title>
        <authorList>
            <person name="Kim S.-G."/>
            <person name="Lee Y.-J."/>
        </authorList>
    </citation>
    <scope>NUCLEOTIDE SEQUENCE [LARGE SCALE GENOMIC DNA]</scope>
    <source>
        <strain evidence="9 10">YelD216</strain>
    </source>
</reference>
<protein>
    <recommendedName>
        <fullName evidence="7">DNA mismatch repair protein MutH</fullName>
    </recommendedName>
    <alternativeName>
        <fullName evidence="7">Methyl-directed mismatch repair protein</fullName>
    </alternativeName>
</protein>
<name>A0A0U2RJU2_9ALTE</name>
<evidence type="ECO:0000256" key="5">
    <source>
        <dbReference type="ARBA" id="ARBA00022801"/>
    </source>
</evidence>
<dbReference type="GO" id="GO:0005737">
    <property type="term" value="C:cytoplasm"/>
    <property type="evidence" value="ECO:0007669"/>
    <property type="project" value="UniProtKB-SubCell"/>
</dbReference>
<proteinExistence type="inferred from homology"/>
<organism evidence="9 10">
    <name type="scientific">Lacimicrobium alkaliphilum</name>
    <dbReference type="NCBI Taxonomy" id="1526571"/>
    <lineage>
        <taxon>Bacteria</taxon>
        <taxon>Pseudomonadati</taxon>
        <taxon>Pseudomonadota</taxon>
        <taxon>Gammaproteobacteria</taxon>
        <taxon>Alteromonadales</taxon>
        <taxon>Alteromonadaceae</taxon>
        <taxon>Lacimicrobium</taxon>
    </lineage>
</organism>
<dbReference type="Proteomes" id="UP000068447">
    <property type="component" value="Chromosome"/>
</dbReference>
<dbReference type="GO" id="GO:0006304">
    <property type="term" value="P:DNA modification"/>
    <property type="evidence" value="ECO:0007669"/>
    <property type="project" value="InterPro"/>
</dbReference>
<dbReference type="CDD" id="cd00583">
    <property type="entry name" value="MutH-like"/>
    <property type="match status" value="1"/>
</dbReference>
<dbReference type="AlphaFoldDB" id="A0A0U2RJU2"/>
<evidence type="ECO:0000256" key="2">
    <source>
        <dbReference type="ARBA" id="ARBA00022722"/>
    </source>
</evidence>
<dbReference type="EMBL" id="CP013650">
    <property type="protein sequence ID" value="ALS97530.1"/>
    <property type="molecule type" value="Genomic_DNA"/>
</dbReference>
<dbReference type="InterPro" id="IPR037057">
    <property type="entry name" value="DNA_rep_MutH/T2_RE_sf"/>
</dbReference>
<dbReference type="SMART" id="SM00927">
    <property type="entry name" value="MutH"/>
    <property type="match status" value="1"/>
</dbReference>
<dbReference type="GO" id="GO:0004519">
    <property type="term" value="F:endonuclease activity"/>
    <property type="evidence" value="ECO:0007669"/>
    <property type="project" value="UniProtKB-UniRule"/>
</dbReference>
<evidence type="ECO:0000313" key="9">
    <source>
        <dbReference type="EMBL" id="ALS97530.1"/>
    </source>
</evidence>
<evidence type="ECO:0000256" key="4">
    <source>
        <dbReference type="ARBA" id="ARBA00022763"/>
    </source>
</evidence>
<dbReference type="NCBIfam" id="NF003458">
    <property type="entry name" value="PRK05070.1"/>
    <property type="match status" value="1"/>
</dbReference>
<dbReference type="InterPro" id="IPR004230">
    <property type="entry name" value="DNA_mismatch_repair_MutH"/>
</dbReference>
<dbReference type="InterPro" id="IPR011337">
    <property type="entry name" value="DNA_rep_MutH/RE_typeII_Sau3AI"/>
</dbReference>
<dbReference type="NCBIfam" id="TIGR02248">
    <property type="entry name" value="mutH_TIGR"/>
    <property type="match status" value="1"/>
</dbReference>
<evidence type="ECO:0000256" key="1">
    <source>
        <dbReference type="ARBA" id="ARBA00022490"/>
    </source>
</evidence>
<comment type="similarity">
    <text evidence="7">Belongs to the MutH family.</text>
</comment>
<dbReference type="Pfam" id="PF02976">
    <property type="entry name" value="MutH"/>
    <property type="match status" value="1"/>
</dbReference>
<dbReference type="KEGG" id="lal:AT746_04095"/>
<dbReference type="GO" id="GO:0006298">
    <property type="term" value="P:mismatch repair"/>
    <property type="evidence" value="ECO:0007669"/>
    <property type="project" value="UniProtKB-UniRule"/>
</dbReference>
<evidence type="ECO:0000259" key="8">
    <source>
        <dbReference type="SMART" id="SM00927"/>
    </source>
</evidence>
<keyword evidence="5 7" id="KW-0378">Hydrolase</keyword>
<comment type="function">
    <text evidence="7">Sequence-specific endonuclease that cleaves unmethylated GATC sequences. It is involved in DNA mismatch repair.</text>
</comment>
<sequence length="226" mass="25295">MQLPQHPPASIEELLERTRQLAGLTLGELADLAGFATPENLQRHKGWSGQLLELWLGAEAGSKPEQDFPQLGVELKTLPVNEQGKPLETTYVCYAPLVNIAGMSWEHSNVRNKLSCVCWLPILASRTIAPAERRVGSAFVWQPDQNEEAALRQDWEEIMELLALGKIESVTARHGEVLQLRPKAADGKALTDAIGEQGQRIRTRPRGFYLKKHFTQQILDKVFNDV</sequence>
<keyword evidence="2 7" id="KW-0540">Nuclease</keyword>